<organism evidence="1">
    <name type="scientific">marine sediment metagenome</name>
    <dbReference type="NCBI Taxonomy" id="412755"/>
    <lineage>
        <taxon>unclassified sequences</taxon>
        <taxon>metagenomes</taxon>
        <taxon>ecological metagenomes</taxon>
    </lineage>
</organism>
<comment type="caution">
    <text evidence="1">The sequence shown here is derived from an EMBL/GenBank/DDBJ whole genome shotgun (WGS) entry which is preliminary data.</text>
</comment>
<dbReference type="EMBL" id="LAZR01000049">
    <property type="protein sequence ID" value="KKN98916.1"/>
    <property type="molecule type" value="Genomic_DNA"/>
</dbReference>
<name>A0A0F9XIA8_9ZZZZ</name>
<dbReference type="AlphaFoldDB" id="A0A0F9XIA8"/>
<proteinExistence type="predicted"/>
<gene>
    <name evidence="1" type="ORF">LCGC14_0141610</name>
</gene>
<evidence type="ECO:0000313" key="1">
    <source>
        <dbReference type="EMBL" id="KKN98916.1"/>
    </source>
</evidence>
<accession>A0A0F9XIA8</accession>
<reference evidence="1" key="1">
    <citation type="journal article" date="2015" name="Nature">
        <title>Complex archaea that bridge the gap between prokaryotes and eukaryotes.</title>
        <authorList>
            <person name="Spang A."/>
            <person name="Saw J.H."/>
            <person name="Jorgensen S.L."/>
            <person name="Zaremba-Niedzwiedzka K."/>
            <person name="Martijn J."/>
            <person name="Lind A.E."/>
            <person name="van Eijk R."/>
            <person name="Schleper C."/>
            <person name="Guy L."/>
            <person name="Ettema T.J."/>
        </authorList>
    </citation>
    <scope>NUCLEOTIDE SEQUENCE</scope>
</reference>
<sequence>MTATPVTPYLLFNGSIRTINTALGINQNPTVVTTTVVEDSTPVSVTNRQFVHISIGKFDFRGIVQSWSQAVTDIAGTGIYNIRITDTKPVLDAAQVIIGSSFNEARTQAYAYGDNVIPIVFQTASQKNDGIPFSVLQTAIEGAQIKYGSEVYTVNFNFTLPNRGSSVEYSLKSRAMSLLELISQAANDNGLDWYVTTSANKVISVNMFGRTNVTSITIDQLAALHQDAVIRRHQGQENRDAIQKVVLTGGYRTYLHKVDGSLWEQFWGFDEYGRKRREPLYSETVMEQVINNDFTSEDYKEEDVQKILSYANEFWGRKFIGLITPPTVIGSDGRSWVTPTSAAWYESDDSPLDYDDTDLLDRDGQLKFQTEDGRWVTFAALPLPGTRYSTKNVKLNYQWDDELFSNPNSHIDKNGNISIKASSEIIDGFDEMEYWLEQFIIYLLNLDDDEFISLAWALSQFFLLNPEISIVVRLDFLRLINSNADTIIAIAEGDLIYTDAVKNSIQEGFSDQYFVLTLATPLRVRTITKETIINETTGFNEQSDVITKTRLTNIENAFLALLDQRETYGPWQNRQNSQGRTEVIIDSSLTPWSFGFRGIINSTGIDIMNEVALGRIKTVLDISLDAATAELEVAGLPAVNIGDQLQTTGTITAIGIVFGINGIKTTYRSLQHTTELSKYLRQQQRLLDKLRRQAAEFNNTMQPIQDIWETDRVIRTLKKELPEPPVDVSTEGNRRQAGTLLGRIESRVSNTEPKYNITPMVWVADIFGELTLVRDPKVFGIYTRVVNMSEKQTSAGRLLVGTDVQVREFFTTDGGITSYYMEVSAPPPPSFSATINQVVSNSQPRYKVTPISNSVQQLHLLASELNALNSVLNIGEPENFTGYLSINSQVTINWNENDNGSYTPFIEQQVNFFKPLD</sequence>
<protein>
    <submittedName>
        <fullName evidence="1">Uncharacterized protein</fullName>
    </submittedName>
</protein>